<keyword evidence="4" id="KW-0547">Nucleotide-binding</keyword>
<accession>A0A975G2N3</accession>
<evidence type="ECO:0000313" key="6">
    <source>
        <dbReference type="EMBL" id="QUD90013.1"/>
    </source>
</evidence>
<dbReference type="InterPro" id="IPR019734">
    <property type="entry name" value="TPR_rpt"/>
</dbReference>
<keyword evidence="2 3" id="KW-0802">TPR repeat</keyword>
<dbReference type="GO" id="GO:0005524">
    <property type="term" value="F:ATP binding"/>
    <property type="evidence" value="ECO:0007669"/>
    <property type="project" value="UniProtKB-UniRule"/>
</dbReference>
<evidence type="ECO:0000256" key="1">
    <source>
        <dbReference type="ARBA" id="ARBA00022737"/>
    </source>
</evidence>
<dbReference type="SUPFAM" id="SSF56059">
    <property type="entry name" value="Glutathione synthetase ATP-binding domain-like"/>
    <property type="match status" value="1"/>
</dbReference>
<dbReference type="PANTHER" id="PTHR45586">
    <property type="entry name" value="TPR REPEAT-CONTAINING PROTEIN PA4667"/>
    <property type="match status" value="1"/>
</dbReference>
<reference evidence="6" key="1">
    <citation type="submission" date="2021-04" db="EMBL/GenBank/DDBJ databases">
        <title>The complete genome sequence of Caulobacter sp. S6.</title>
        <authorList>
            <person name="Tang Y."/>
            <person name="Ouyang W."/>
            <person name="Liu Q."/>
            <person name="Huang B."/>
            <person name="Guo Z."/>
            <person name="Lei P."/>
        </authorList>
    </citation>
    <scope>NUCLEOTIDE SEQUENCE</scope>
    <source>
        <strain evidence="6">S6</strain>
    </source>
</reference>
<dbReference type="SMART" id="SM00028">
    <property type="entry name" value="TPR"/>
    <property type="match status" value="3"/>
</dbReference>
<dbReference type="RefSeq" id="WP_211940064.1">
    <property type="nucleotide sequence ID" value="NZ_CP073078.1"/>
</dbReference>
<name>A0A975G2N3_9CAUL</name>
<dbReference type="InterPro" id="IPR011990">
    <property type="entry name" value="TPR-like_helical_dom_sf"/>
</dbReference>
<dbReference type="KEGG" id="caul:KCG34_09190"/>
<dbReference type="PROSITE" id="PS50975">
    <property type="entry name" value="ATP_GRASP"/>
    <property type="match status" value="1"/>
</dbReference>
<dbReference type="Gene3D" id="1.25.40.10">
    <property type="entry name" value="Tetratricopeptide repeat domain"/>
    <property type="match status" value="1"/>
</dbReference>
<evidence type="ECO:0000259" key="5">
    <source>
        <dbReference type="PROSITE" id="PS50975"/>
    </source>
</evidence>
<dbReference type="GO" id="GO:0046872">
    <property type="term" value="F:metal ion binding"/>
    <property type="evidence" value="ECO:0007669"/>
    <property type="project" value="InterPro"/>
</dbReference>
<evidence type="ECO:0000256" key="3">
    <source>
        <dbReference type="PROSITE-ProRule" id="PRU00339"/>
    </source>
</evidence>
<evidence type="ECO:0000256" key="2">
    <source>
        <dbReference type="ARBA" id="ARBA00022803"/>
    </source>
</evidence>
<dbReference type="Pfam" id="PF14559">
    <property type="entry name" value="TPR_19"/>
    <property type="match status" value="1"/>
</dbReference>
<keyword evidence="4" id="KW-0067">ATP-binding</keyword>
<protein>
    <submittedName>
        <fullName evidence="6">Tetratricopeptide repeat protein</fullName>
    </submittedName>
</protein>
<evidence type="ECO:0000313" key="7">
    <source>
        <dbReference type="Proteomes" id="UP000676409"/>
    </source>
</evidence>
<dbReference type="EMBL" id="CP073078">
    <property type="protein sequence ID" value="QUD90013.1"/>
    <property type="molecule type" value="Genomic_DNA"/>
</dbReference>
<feature type="domain" description="ATP-grasp" evidence="5">
    <location>
        <begin position="259"/>
        <end position="466"/>
    </location>
</feature>
<dbReference type="InterPro" id="IPR011761">
    <property type="entry name" value="ATP-grasp"/>
</dbReference>
<dbReference type="InterPro" id="IPR051012">
    <property type="entry name" value="CellSynth/LPSAsmb/PSIAsmb"/>
</dbReference>
<evidence type="ECO:0000256" key="4">
    <source>
        <dbReference type="PROSITE-ProRule" id="PRU00409"/>
    </source>
</evidence>
<sequence length="476" mass="51366">MRAGRAAEAVVLAQAAVAGDPADREAAAIVAEASAILLAGDQRLAMLELTAAMKPTEDAPQFDLADAYLELDRPADAERVLKAVLARRPDHAVAHQSLGQAYLSVAMHDAADYYSRRAVELDPGLAIARQTLASVAEARGDLAGAREHLEHAYRRQSLYPQPARDPELTLLVLVTSGAGNIPLTHLLPRGRYSTFVWYVEFARADEVPPAVDLVLNAMGDADVVPPIPEIVRRFLDACGALLLNPPDRVALTGRHEIAERLAGIEGLVVPAVMRLGAPPERPTDWSRHMLGAGMTLPALVRPAGSHGGRGLVKVFDKAGLVSAAAEIEEAAYVTTFYDFASADGFYRKYRMIFVGGEPMPYHLAISKNWLVHHETSGMEEDSARQAEELAFLADPRRALGERAYAAIEAVGRRLGLDYCGIDFSLLPDGRVLVFEANATMLVHPEPAGGPFAAKNPYVEAILQRFRGLLKARSGKV</sequence>
<keyword evidence="1" id="KW-0677">Repeat</keyword>
<keyword evidence="7" id="KW-1185">Reference proteome</keyword>
<dbReference type="Proteomes" id="UP000676409">
    <property type="component" value="Chromosome"/>
</dbReference>
<proteinExistence type="predicted"/>
<dbReference type="PANTHER" id="PTHR45586:SF14">
    <property type="entry name" value="TETRATRICOPEPTIDE TPR_2 REPEAT PROTEIN"/>
    <property type="match status" value="1"/>
</dbReference>
<dbReference type="PROSITE" id="PS50005">
    <property type="entry name" value="TPR"/>
    <property type="match status" value="1"/>
</dbReference>
<dbReference type="SUPFAM" id="SSF48452">
    <property type="entry name" value="TPR-like"/>
    <property type="match status" value="1"/>
</dbReference>
<gene>
    <name evidence="6" type="ORF">KCG34_09190</name>
</gene>
<dbReference type="AlphaFoldDB" id="A0A975G2N3"/>
<organism evidence="6 7">
    <name type="scientific">Phenylobacterium montanum</name>
    <dbReference type="NCBI Taxonomy" id="2823693"/>
    <lineage>
        <taxon>Bacteria</taxon>
        <taxon>Pseudomonadati</taxon>
        <taxon>Pseudomonadota</taxon>
        <taxon>Alphaproteobacteria</taxon>
        <taxon>Caulobacterales</taxon>
        <taxon>Caulobacteraceae</taxon>
        <taxon>Phenylobacterium</taxon>
    </lineage>
</organism>
<feature type="repeat" description="TPR" evidence="3">
    <location>
        <begin position="92"/>
        <end position="125"/>
    </location>
</feature>